<dbReference type="SUPFAM" id="SSF56954">
    <property type="entry name" value="Outer membrane efflux proteins (OEP)"/>
    <property type="match status" value="1"/>
</dbReference>
<dbReference type="PANTHER" id="PTHR30203">
    <property type="entry name" value="OUTER MEMBRANE CATION EFFLUX PROTEIN"/>
    <property type="match status" value="1"/>
</dbReference>
<feature type="transmembrane region" description="Helical" evidence="2">
    <location>
        <begin position="23"/>
        <end position="49"/>
    </location>
</feature>
<dbReference type="GO" id="GO:0015562">
    <property type="term" value="F:efflux transmembrane transporter activity"/>
    <property type="evidence" value="ECO:0007669"/>
    <property type="project" value="InterPro"/>
</dbReference>
<dbReference type="InterPro" id="IPR010131">
    <property type="entry name" value="MdtP/NodT-like"/>
</dbReference>
<gene>
    <name evidence="3" type="ordered locus">CAP2UW1_0148</name>
</gene>
<evidence type="ECO:0000313" key="3">
    <source>
        <dbReference type="EMBL" id="ACV33508.1"/>
    </source>
</evidence>
<keyword evidence="2" id="KW-0472">Membrane</keyword>
<dbReference type="Pfam" id="PF02321">
    <property type="entry name" value="OEP"/>
    <property type="match status" value="2"/>
</dbReference>
<dbReference type="OrthoDB" id="9791261at2"/>
<evidence type="ECO:0000256" key="2">
    <source>
        <dbReference type="SAM" id="Phobius"/>
    </source>
</evidence>
<name>C7RJ22_ACCRE</name>
<dbReference type="Gene3D" id="1.20.1600.10">
    <property type="entry name" value="Outer membrane efflux proteins (OEP)"/>
    <property type="match status" value="1"/>
</dbReference>
<dbReference type="eggNOG" id="COG1538">
    <property type="taxonomic scope" value="Bacteria"/>
</dbReference>
<keyword evidence="2" id="KW-0812">Transmembrane</keyword>
<accession>C7RJ22</accession>
<dbReference type="AlphaFoldDB" id="C7RJ22"/>
<sequence precursor="true">MRQPTTASGHDERSQESRRVRPLRVLPCGFLGAQACALGLALAIAAPAWPQDKAIGRTVESLLVFARETNPEYAAIRSEADAALERVTPAGALADPKFRMELRDITKSGDQNPTLSPSQVGSTRYLLSQDLPWFGKRELKREIAEFEAEGATSRARGTWSDLAARIKAAHAQRYYLSRNEKLTREILELIVRLEKVAQVRYAGGLAAQQDVIRAQVEQTSMRSELVTLESESRQVDARLNALLARPAAAELAPPERLPVLPTAARLDYATLEERVRARNPVLFAEESRLKAAEKSRELAYRNRYPDFTVGFGPIQYQNAVKEWEVMVELNIPLQLSTRRAQERESEAMLSAARSRKEATANQVLADLAENLAGIEAARRIEMLATTSLLPQAELTFRAALAGYENGKVDFATLLEAQRQIRQARQSQIKAQSEAQIRLAAIERLLGEDL</sequence>
<organism evidence="3">
    <name type="scientific">Accumulibacter regalis</name>
    <dbReference type="NCBI Taxonomy" id="522306"/>
    <lineage>
        <taxon>Bacteria</taxon>
        <taxon>Pseudomonadati</taxon>
        <taxon>Pseudomonadota</taxon>
        <taxon>Betaproteobacteria</taxon>
        <taxon>Candidatus Accumulibacter</taxon>
    </lineage>
</organism>
<reference evidence="3" key="1">
    <citation type="submission" date="2009-08" db="EMBL/GenBank/DDBJ databases">
        <authorList>
            <consortium name="US DOE Joint Genome Institute"/>
            <person name="Lucas S."/>
            <person name="Copeland A."/>
            <person name="Lapidus A."/>
            <person name="Glavina del Rio T."/>
            <person name="Dalin E."/>
            <person name="Tice H."/>
            <person name="Bruce D."/>
            <person name="Barry K."/>
            <person name="Pitluck S."/>
            <person name="Lowry S."/>
            <person name="Larimer F."/>
            <person name="Land M."/>
            <person name="Hauser L."/>
            <person name="Kyrpides N."/>
            <person name="Ivanova N."/>
            <person name="McMahon K.D."/>
            <person name="Hugenholtz P."/>
        </authorList>
    </citation>
    <scope>NUCLEOTIDE SEQUENCE</scope>
    <source>
        <strain evidence="3">UW-1</strain>
    </source>
</reference>
<proteinExistence type="inferred from homology"/>
<dbReference type="HOGENOM" id="CLU_012817_15_0_4"/>
<comment type="similarity">
    <text evidence="1">Belongs to the outer membrane factor (OMF) (TC 1.B.17) family.</text>
</comment>
<protein>
    <submittedName>
        <fullName evidence="3">Outer membrane efflux protein</fullName>
    </submittedName>
</protein>
<evidence type="ECO:0000256" key="1">
    <source>
        <dbReference type="ARBA" id="ARBA00007613"/>
    </source>
</evidence>
<dbReference type="InterPro" id="IPR003423">
    <property type="entry name" value="OMP_efflux"/>
</dbReference>
<reference evidence="3" key="2">
    <citation type="submission" date="2009-09" db="EMBL/GenBank/DDBJ databases">
        <title>Complete sequence of chromosome of Candidatus Accumulibacter phosphatis clade IIA str. UW-1.</title>
        <authorList>
            <consortium name="US DOE Joint Genome Institute"/>
            <person name="Martin H.G."/>
            <person name="Ivanova N."/>
            <person name="Kunin V."/>
            <person name="Warnecke F."/>
            <person name="Barry K."/>
            <person name="He S."/>
            <person name="Salamov A."/>
            <person name="Szeto E."/>
            <person name="Dalin E."/>
            <person name="Pangilinan J.L."/>
            <person name="Lapidus A."/>
            <person name="Lowry S."/>
            <person name="Kyrpides N.C."/>
            <person name="McMahon K.D."/>
            <person name="Hugenholtz P."/>
        </authorList>
    </citation>
    <scope>NUCLEOTIDE SEQUENCE [LARGE SCALE GENOMIC DNA]</scope>
    <source>
        <strain evidence="3">UW-1</strain>
    </source>
</reference>
<dbReference type="EMBL" id="CP001715">
    <property type="protein sequence ID" value="ACV33508.1"/>
    <property type="molecule type" value="Genomic_DNA"/>
</dbReference>
<dbReference type="STRING" id="522306.CAP2UW1_0148"/>
<dbReference type="KEGG" id="app:CAP2UW1_0148"/>
<dbReference type="PANTHER" id="PTHR30203:SF24">
    <property type="entry name" value="BLR4935 PROTEIN"/>
    <property type="match status" value="1"/>
</dbReference>
<keyword evidence="2" id="KW-1133">Transmembrane helix</keyword>